<keyword evidence="1" id="KW-0812">Transmembrane</keyword>
<feature type="transmembrane region" description="Helical" evidence="1">
    <location>
        <begin position="86"/>
        <end position="104"/>
    </location>
</feature>
<dbReference type="EMBL" id="PEYO01000005">
    <property type="protein sequence ID" value="PIU03859.1"/>
    <property type="molecule type" value="Genomic_DNA"/>
</dbReference>
<dbReference type="AlphaFoldDB" id="A0A2M6XDZ6"/>
<evidence type="ECO:0000313" key="2">
    <source>
        <dbReference type="EMBL" id="PIU03859.1"/>
    </source>
</evidence>
<evidence type="ECO:0000256" key="1">
    <source>
        <dbReference type="SAM" id="Phobius"/>
    </source>
</evidence>
<keyword evidence="1" id="KW-0472">Membrane</keyword>
<feature type="transmembrane region" description="Helical" evidence="1">
    <location>
        <begin position="116"/>
        <end position="137"/>
    </location>
</feature>
<keyword evidence="1" id="KW-1133">Transmembrane helix</keyword>
<organism evidence="2 3">
    <name type="scientific">Candidatus Shapirobacteria bacterium CG08_land_8_20_14_0_20_39_18</name>
    <dbReference type="NCBI Taxonomy" id="1974883"/>
    <lineage>
        <taxon>Bacteria</taxon>
        <taxon>Candidatus Shapironibacteriota</taxon>
    </lineage>
</organism>
<reference evidence="3" key="1">
    <citation type="submission" date="2017-09" db="EMBL/GenBank/DDBJ databases">
        <title>Depth-based differentiation of microbial function through sediment-hosted aquifers and enrichment of novel symbionts in the deep terrestrial subsurface.</title>
        <authorList>
            <person name="Probst A.J."/>
            <person name="Ladd B."/>
            <person name="Jarett J.K."/>
            <person name="Geller-Mcgrath D.E."/>
            <person name="Sieber C.M.K."/>
            <person name="Emerson J.B."/>
            <person name="Anantharaman K."/>
            <person name="Thomas B.C."/>
            <person name="Malmstrom R."/>
            <person name="Stieglmeier M."/>
            <person name="Klingl A."/>
            <person name="Woyke T."/>
            <person name="Ryan C.M."/>
            <person name="Banfield J.F."/>
        </authorList>
    </citation>
    <scope>NUCLEOTIDE SEQUENCE [LARGE SCALE GENOMIC DNA]</scope>
</reference>
<evidence type="ECO:0008006" key="4">
    <source>
        <dbReference type="Google" id="ProtNLM"/>
    </source>
</evidence>
<evidence type="ECO:0000313" key="3">
    <source>
        <dbReference type="Proteomes" id="UP000228996"/>
    </source>
</evidence>
<comment type="caution">
    <text evidence="2">The sequence shown here is derived from an EMBL/GenBank/DDBJ whole genome shotgun (WGS) entry which is preliminary data.</text>
</comment>
<gene>
    <name evidence="2" type="ORF">COT44_01080</name>
</gene>
<dbReference type="Proteomes" id="UP000228996">
    <property type="component" value="Unassembled WGS sequence"/>
</dbReference>
<sequence>MLRRLISRYRLILLIFIVAILLYHPLFSLFFFQDDFFHLKMAQANTVSDFINFFSFKNSYSYAFYRPLTTQVFLFMTKSIFGYQPFYYHLIAFIVFCANIFLIYKIVLFILKNNNFSVIVSLLYALSSANMTTLSYISAFEEIGMAFFFFLTILFYLQKRNCVWIFLVFGMGFRLA</sequence>
<protein>
    <recommendedName>
        <fullName evidence="4">Glycosyltransferase RgtA/B/C/D-like domain-containing protein</fullName>
    </recommendedName>
</protein>
<accession>A0A2M6XDZ6</accession>
<feature type="transmembrane region" description="Helical" evidence="1">
    <location>
        <begin position="143"/>
        <end position="169"/>
    </location>
</feature>
<proteinExistence type="predicted"/>
<name>A0A2M6XDZ6_9BACT</name>
<feature type="transmembrane region" description="Helical" evidence="1">
    <location>
        <begin position="12"/>
        <end position="32"/>
    </location>
</feature>